<keyword evidence="1" id="KW-1185">Reference proteome</keyword>
<dbReference type="AlphaFoldDB" id="A0A915JSB5"/>
<sequence length="125" mass="13879">MSAIPKLKNSQTPQFPNKPHLATIQACRVAGKLGVAGKLQWEINMQIDELDDQGHRHLHRSGAPQRIRKFNINRLERGAKGPGTWLADTKPRKTLTGILQVWGTGLLRDLRGLAKELALTVIASF</sequence>
<organism evidence="1 2">
    <name type="scientific">Romanomermis culicivorax</name>
    <name type="common">Nematode worm</name>
    <dbReference type="NCBI Taxonomy" id="13658"/>
    <lineage>
        <taxon>Eukaryota</taxon>
        <taxon>Metazoa</taxon>
        <taxon>Ecdysozoa</taxon>
        <taxon>Nematoda</taxon>
        <taxon>Enoplea</taxon>
        <taxon>Dorylaimia</taxon>
        <taxon>Mermithida</taxon>
        <taxon>Mermithoidea</taxon>
        <taxon>Mermithidae</taxon>
        <taxon>Romanomermis</taxon>
    </lineage>
</organism>
<name>A0A915JSB5_ROMCU</name>
<accession>A0A915JSB5</accession>
<dbReference type="Proteomes" id="UP000887565">
    <property type="component" value="Unplaced"/>
</dbReference>
<dbReference type="WBParaSite" id="nRc.2.0.1.t29136-RA">
    <property type="protein sequence ID" value="nRc.2.0.1.t29136-RA"/>
    <property type="gene ID" value="nRc.2.0.1.g29136"/>
</dbReference>
<proteinExistence type="predicted"/>
<reference evidence="2" key="1">
    <citation type="submission" date="2022-11" db="UniProtKB">
        <authorList>
            <consortium name="WormBaseParasite"/>
        </authorList>
    </citation>
    <scope>IDENTIFICATION</scope>
</reference>
<evidence type="ECO:0000313" key="2">
    <source>
        <dbReference type="WBParaSite" id="nRc.2.0.1.t29136-RA"/>
    </source>
</evidence>
<protein>
    <submittedName>
        <fullName evidence="2">Uncharacterized protein</fullName>
    </submittedName>
</protein>
<evidence type="ECO:0000313" key="1">
    <source>
        <dbReference type="Proteomes" id="UP000887565"/>
    </source>
</evidence>